<evidence type="ECO:0000313" key="3">
    <source>
        <dbReference type="EMBL" id="PSN61596.1"/>
    </source>
</evidence>
<name>A0A2T2N8M9_CORCC</name>
<reference evidence="3 4" key="1">
    <citation type="journal article" date="2018" name="Front. Microbiol.">
        <title>Genome-Wide Analysis of Corynespora cassiicola Leaf Fall Disease Putative Effectors.</title>
        <authorList>
            <person name="Lopez D."/>
            <person name="Ribeiro S."/>
            <person name="Label P."/>
            <person name="Fumanal B."/>
            <person name="Venisse J.S."/>
            <person name="Kohler A."/>
            <person name="de Oliveira R.R."/>
            <person name="Labutti K."/>
            <person name="Lipzen A."/>
            <person name="Lail K."/>
            <person name="Bauer D."/>
            <person name="Ohm R.A."/>
            <person name="Barry K.W."/>
            <person name="Spatafora J."/>
            <person name="Grigoriev I.V."/>
            <person name="Martin F.M."/>
            <person name="Pujade-Renaud V."/>
        </authorList>
    </citation>
    <scope>NUCLEOTIDE SEQUENCE [LARGE SCALE GENOMIC DNA]</scope>
    <source>
        <strain evidence="3 4">Philippines</strain>
    </source>
</reference>
<protein>
    <submittedName>
        <fullName evidence="3">Zn-dependent exopeptidase</fullName>
    </submittedName>
</protein>
<gene>
    <name evidence="3" type="ORF">BS50DRAFT_533446</name>
</gene>
<comment type="similarity">
    <text evidence="1">Belongs to the peptidase M20A family.</text>
</comment>
<dbReference type="SUPFAM" id="SSF53187">
    <property type="entry name" value="Zn-dependent exopeptidases"/>
    <property type="match status" value="1"/>
</dbReference>
<dbReference type="PANTHER" id="PTHR11014">
    <property type="entry name" value="PEPTIDASE M20 FAMILY MEMBER"/>
    <property type="match status" value="1"/>
</dbReference>
<evidence type="ECO:0000256" key="1">
    <source>
        <dbReference type="ARBA" id="ARBA00006247"/>
    </source>
</evidence>
<feature type="non-terminal residue" evidence="3">
    <location>
        <position position="180"/>
    </location>
</feature>
<organism evidence="3 4">
    <name type="scientific">Corynespora cassiicola Philippines</name>
    <dbReference type="NCBI Taxonomy" id="1448308"/>
    <lineage>
        <taxon>Eukaryota</taxon>
        <taxon>Fungi</taxon>
        <taxon>Dikarya</taxon>
        <taxon>Ascomycota</taxon>
        <taxon>Pezizomycotina</taxon>
        <taxon>Dothideomycetes</taxon>
        <taxon>Pleosporomycetidae</taxon>
        <taxon>Pleosporales</taxon>
        <taxon>Corynesporascaceae</taxon>
        <taxon>Corynespora</taxon>
    </lineage>
</organism>
<dbReference type="OrthoDB" id="3919511at2759"/>
<dbReference type="GO" id="GO:0016787">
    <property type="term" value="F:hydrolase activity"/>
    <property type="evidence" value="ECO:0007669"/>
    <property type="project" value="InterPro"/>
</dbReference>
<keyword evidence="4" id="KW-1185">Reference proteome</keyword>
<sequence length="180" mass="19768">MHSIRPQSRRMTAMSDSKAGSPAPSLASLVDRFRPDLAPFEDFYRDLHQHPELPTKEVRTVSLVAAKLKQLGYSDVIENIGGHGIVAILRNGPGRTALVRSELDALPIREEAKLPYSSTVRMEDSWGVERPVMHACAHDMHATCLLAASSLLLAAKQSWSGTLLVLFQPNEEWLGGAQAM</sequence>
<feature type="compositionally biased region" description="Polar residues" evidence="2">
    <location>
        <begin position="1"/>
        <end position="10"/>
    </location>
</feature>
<dbReference type="Proteomes" id="UP000240883">
    <property type="component" value="Unassembled WGS sequence"/>
</dbReference>
<dbReference type="PANTHER" id="PTHR11014:SF63">
    <property type="entry name" value="METALLOPEPTIDASE, PUTATIVE (AFU_ORTHOLOGUE AFUA_6G09600)-RELATED"/>
    <property type="match status" value="1"/>
</dbReference>
<dbReference type="Pfam" id="PF01546">
    <property type="entry name" value="Peptidase_M20"/>
    <property type="match status" value="1"/>
</dbReference>
<dbReference type="EMBL" id="KZ678143">
    <property type="protein sequence ID" value="PSN61596.1"/>
    <property type="molecule type" value="Genomic_DNA"/>
</dbReference>
<dbReference type="Gene3D" id="3.40.630.10">
    <property type="entry name" value="Zn peptidases"/>
    <property type="match status" value="1"/>
</dbReference>
<dbReference type="AlphaFoldDB" id="A0A2T2N8M9"/>
<dbReference type="InterPro" id="IPR002933">
    <property type="entry name" value="Peptidase_M20"/>
</dbReference>
<proteinExistence type="inferred from homology"/>
<evidence type="ECO:0000256" key="2">
    <source>
        <dbReference type="SAM" id="MobiDB-lite"/>
    </source>
</evidence>
<evidence type="ECO:0000313" key="4">
    <source>
        <dbReference type="Proteomes" id="UP000240883"/>
    </source>
</evidence>
<feature type="region of interest" description="Disordered" evidence="2">
    <location>
        <begin position="1"/>
        <end position="25"/>
    </location>
</feature>
<dbReference type="InterPro" id="IPR017439">
    <property type="entry name" value="Amidohydrolase"/>
</dbReference>
<accession>A0A2T2N8M9</accession>